<dbReference type="RefSeq" id="XP_041224689.1">
    <property type="nucleotide sequence ID" value="XM_041364354.1"/>
</dbReference>
<feature type="region of interest" description="Disordered" evidence="1">
    <location>
        <begin position="47"/>
        <end position="90"/>
    </location>
</feature>
<dbReference type="InterPro" id="IPR048400">
    <property type="entry name" value="SLS1_N"/>
</dbReference>
<organism evidence="3 4">
    <name type="scientific">Suillus fuscotomentosus</name>
    <dbReference type="NCBI Taxonomy" id="1912939"/>
    <lineage>
        <taxon>Eukaryota</taxon>
        <taxon>Fungi</taxon>
        <taxon>Dikarya</taxon>
        <taxon>Basidiomycota</taxon>
        <taxon>Agaricomycotina</taxon>
        <taxon>Agaricomycetes</taxon>
        <taxon>Agaricomycetidae</taxon>
        <taxon>Boletales</taxon>
        <taxon>Suillineae</taxon>
        <taxon>Suillaceae</taxon>
        <taxon>Suillus</taxon>
    </lineage>
</organism>
<dbReference type="EMBL" id="JABBWK010000034">
    <property type="protein sequence ID" value="KAG1899113.1"/>
    <property type="molecule type" value="Genomic_DNA"/>
</dbReference>
<proteinExistence type="predicted"/>
<dbReference type="GeneID" id="64658652"/>
<reference evidence="3" key="1">
    <citation type="journal article" date="2020" name="New Phytol.">
        <title>Comparative genomics reveals dynamic genome evolution in host specialist ectomycorrhizal fungi.</title>
        <authorList>
            <person name="Lofgren L.A."/>
            <person name="Nguyen N.H."/>
            <person name="Vilgalys R."/>
            <person name="Ruytinx J."/>
            <person name="Liao H.L."/>
            <person name="Branco S."/>
            <person name="Kuo A."/>
            <person name="LaButti K."/>
            <person name="Lipzen A."/>
            <person name="Andreopoulos W."/>
            <person name="Pangilinan J."/>
            <person name="Riley R."/>
            <person name="Hundley H."/>
            <person name="Na H."/>
            <person name="Barry K."/>
            <person name="Grigoriev I.V."/>
            <person name="Stajich J.E."/>
            <person name="Kennedy P.G."/>
        </authorList>
    </citation>
    <scope>NUCLEOTIDE SEQUENCE</scope>
    <source>
        <strain evidence="3">FC203</strain>
    </source>
</reference>
<accession>A0AAD4HJQ6</accession>
<evidence type="ECO:0000259" key="2">
    <source>
        <dbReference type="Pfam" id="PF20776"/>
    </source>
</evidence>
<dbReference type="AlphaFoldDB" id="A0AAD4HJQ6"/>
<evidence type="ECO:0000256" key="1">
    <source>
        <dbReference type="SAM" id="MobiDB-lite"/>
    </source>
</evidence>
<evidence type="ECO:0000313" key="4">
    <source>
        <dbReference type="Proteomes" id="UP001195769"/>
    </source>
</evidence>
<dbReference type="Pfam" id="PF20776">
    <property type="entry name" value="SLS1_N"/>
    <property type="match status" value="1"/>
</dbReference>
<feature type="domain" description="SLS1 N-terminal" evidence="2">
    <location>
        <begin position="108"/>
        <end position="181"/>
    </location>
</feature>
<evidence type="ECO:0000313" key="3">
    <source>
        <dbReference type="EMBL" id="KAG1899113.1"/>
    </source>
</evidence>
<comment type="caution">
    <text evidence="3">The sequence shown here is derived from an EMBL/GenBank/DDBJ whole genome shotgun (WGS) entry which is preliminary data.</text>
</comment>
<name>A0AAD4HJQ6_9AGAM</name>
<keyword evidence="4" id="KW-1185">Reference proteome</keyword>
<sequence>MSSPLLRTSRSLCSSCLRWQRHRLYSSQAAFATSDVPISDLQQTETLSAGPNNALAKATTRKPPKALGETKAGRLVDNDTPSQSRNPLEPTRVDLYLASIHAAGLEPTLDDIERCRPKRHSSPESSQYAEEYNNLLDTLCRSFSKDQLRNFTELYNLGPIWTRSSRRKVEYAESIMEKQWNWPSLKEIERRRRDKTEVVIKTFSVNPSQLFLILGKDGADLLQLSMQYNVHISLASNPLALRVEGFRGTMKQLTEHLSELKKGIIDEIIELPSKQPIRQDLVQRISRLAGAYVENLGHKGKIRICAKDTDKMDTAKRLAIRASTETQGDHSSPLLCYVPAKATLEHSVAPSFMPHTYSIYPFLSPRSLPWTMMKGASFRVRRVADWLGGTAVEDTTKTGGLAGGQGKMVTKIDSGFLLTSSRRESTDLEALLFSAPKTHGHERVVSASFGHIVLGSASPTGHSVLIPPFKGNWTLSKILKWLHTSNTALTFVPSLPATLLNSPPSNQKVIHRVLYRTLPESRLENSLHQQLIKLELEFSTSNMGEIKVAAFEHSNSDRELAGDLTLELDADHDLSNSLDSFQDSTTSGGPLKYAEKNPQEVVVNVSEATCLEGVESTLDIMMPDRPMDVQFTVSEHAYVGAGDQPPLLVDYTKQLRHFLTSQDREATQPQPPVTLNFRGRIYFLQTSLSVRKVTETPQLSTGTGGNAEQSISAQVITESVLDLESSQKFTTCQVTLDNSAGREAWTRFLASCDLISTVSIPAQGLKADLSVP</sequence>
<gene>
    <name evidence="3" type="ORF">F5891DRAFT_1129062</name>
</gene>
<dbReference type="Proteomes" id="UP001195769">
    <property type="component" value="Unassembled WGS sequence"/>
</dbReference>
<protein>
    <recommendedName>
        <fullName evidence="2">SLS1 N-terminal domain-containing protein</fullName>
    </recommendedName>
</protein>